<feature type="compositionally biased region" description="Basic and acidic residues" evidence="1">
    <location>
        <begin position="424"/>
        <end position="446"/>
    </location>
</feature>
<reference evidence="2" key="1">
    <citation type="submission" date="2020-06" db="EMBL/GenBank/DDBJ databases">
        <authorList>
            <consortium name="Plant Systems Biology data submission"/>
        </authorList>
    </citation>
    <scope>NUCLEOTIDE SEQUENCE</scope>
    <source>
        <strain evidence="2">D6</strain>
    </source>
</reference>
<gene>
    <name evidence="2" type="ORF">SEMRO_649_G181190.1</name>
</gene>
<protein>
    <submittedName>
        <fullName evidence="2">Inherit from NOG: Metaxin 2</fullName>
    </submittedName>
</protein>
<dbReference type="SUPFAM" id="SSF47616">
    <property type="entry name" value="GST C-terminal domain-like"/>
    <property type="match status" value="1"/>
</dbReference>
<name>A0A9N8HHN6_9STRA</name>
<evidence type="ECO:0000256" key="1">
    <source>
        <dbReference type="SAM" id="MobiDB-lite"/>
    </source>
</evidence>
<accession>A0A9N8HHN6</accession>
<organism evidence="2 3">
    <name type="scientific">Seminavis robusta</name>
    <dbReference type="NCBI Taxonomy" id="568900"/>
    <lineage>
        <taxon>Eukaryota</taxon>
        <taxon>Sar</taxon>
        <taxon>Stramenopiles</taxon>
        <taxon>Ochrophyta</taxon>
        <taxon>Bacillariophyta</taxon>
        <taxon>Bacillariophyceae</taxon>
        <taxon>Bacillariophycidae</taxon>
        <taxon>Naviculales</taxon>
        <taxon>Naviculaceae</taxon>
        <taxon>Seminavis</taxon>
    </lineage>
</organism>
<proteinExistence type="predicted"/>
<evidence type="ECO:0000313" key="2">
    <source>
        <dbReference type="EMBL" id="CAB9514361.1"/>
    </source>
</evidence>
<feature type="region of interest" description="Disordered" evidence="1">
    <location>
        <begin position="422"/>
        <end position="446"/>
    </location>
</feature>
<dbReference type="EMBL" id="CAICTM010000648">
    <property type="protein sequence ID" value="CAB9514361.1"/>
    <property type="molecule type" value="Genomic_DNA"/>
</dbReference>
<sequence>MTREGFLLFQAAIATSICNLTSDSRDRFATEKRTEGWTEVWGDGTAGAGAEDCWDEEVDAVARLSPRTNSMFPEISLTLVQYRPAWVEQLVLRMAGIPHVVVNSSYASYESTGPLPALQDYSDIKAPVLLGRRQPGWFNSEEVGGGGQRPENVILEYLKTTRGVDLDTHLVDPGNDALTKQRQTTSTLLRLLLTTKLQKSLTVLRYQDGDSWSQVYRKQCFDASRNHGTQDNPTSSIIPTARGVYQAWSERVMAQKTLMGCLDGASVEKAKQEARDAYGILEQQLSRREDSSQYILGTQQPALIDALVWAHLAEALCDVNLVVILADFPVLIQYFQFVHKTYFAVSSSDDTNSWQVWNKHQNGINCFQQVPLDSDDDKQQPEDVKNLKNALELMQTLSAKDHDLLNVLQKGKEARAQELMANQRKVEHKNQSESTHAEDAESKVKPELTATQKARLQQQRSDQYWLSIVALAAIAGGLSMLAGAESE</sequence>
<dbReference type="Proteomes" id="UP001153069">
    <property type="component" value="Unassembled WGS sequence"/>
</dbReference>
<evidence type="ECO:0000313" key="3">
    <source>
        <dbReference type="Proteomes" id="UP001153069"/>
    </source>
</evidence>
<dbReference type="AlphaFoldDB" id="A0A9N8HHN6"/>
<dbReference type="OrthoDB" id="41450at2759"/>
<comment type="caution">
    <text evidence="2">The sequence shown here is derived from an EMBL/GenBank/DDBJ whole genome shotgun (WGS) entry which is preliminary data.</text>
</comment>
<keyword evidence="3" id="KW-1185">Reference proteome</keyword>
<dbReference type="InterPro" id="IPR036282">
    <property type="entry name" value="Glutathione-S-Trfase_C_sf"/>
</dbReference>